<accession>A0ACB8SBF2</accession>
<evidence type="ECO:0000313" key="1">
    <source>
        <dbReference type="EMBL" id="KAI0053231.1"/>
    </source>
</evidence>
<gene>
    <name evidence="1" type="ORF">FA95DRAFT_1482207</name>
</gene>
<name>A0ACB8SBF2_9AGAM</name>
<protein>
    <submittedName>
        <fullName evidence="1">Uncharacterized protein</fullName>
    </submittedName>
</protein>
<evidence type="ECO:0000313" key="2">
    <source>
        <dbReference type="Proteomes" id="UP000814033"/>
    </source>
</evidence>
<reference evidence="1" key="1">
    <citation type="submission" date="2021-02" db="EMBL/GenBank/DDBJ databases">
        <authorList>
            <consortium name="DOE Joint Genome Institute"/>
            <person name="Ahrendt S."/>
            <person name="Looney B.P."/>
            <person name="Miyauchi S."/>
            <person name="Morin E."/>
            <person name="Drula E."/>
            <person name="Courty P.E."/>
            <person name="Chicoki N."/>
            <person name="Fauchery L."/>
            <person name="Kohler A."/>
            <person name="Kuo A."/>
            <person name="Labutti K."/>
            <person name="Pangilinan J."/>
            <person name="Lipzen A."/>
            <person name="Riley R."/>
            <person name="Andreopoulos W."/>
            <person name="He G."/>
            <person name="Johnson J."/>
            <person name="Barry K.W."/>
            <person name="Grigoriev I.V."/>
            <person name="Nagy L."/>
            <person name="Hibbett D."/>
            <person name="Henrissat B."/>
            <person name="Matheny P.B."/>
            <person name="Labbe J."/>
            <person name="Martin F."/>
        </authorList>
    </citation>
    <scope>NUCLEOTIDE SEQUENCE</scope>
    <source>
        <strain evidence="1">FP105234-sp</strain>
    </source>
</reference>
<dbReference type="Proteomes" id="UP000814033">
    <property type="component" value="Unassembled WGS sequence"/>
</dbReference>
<comment type="caution">
    <text evidence="1">The sequence shown here is derived from an EMBL/GenBank/DDBJ whole genome shotgun (WGS) entry which is preliminary data.</text>
</comment>
<keyword evidence="2" id="KW-1185">Reference proteome</keyword>
<dbReference type="EMBL" id="MU275841">
    <property type="protein sequence ID" value="KAI0053231.1"/>
    <property type="molecule type" value="Genomic_DNA"/>
</dbReference>
<proteinExistence type="predicted"/>
<sequence length="739" mass="79997">MLARTRTEPIPDGASGSGSTASVISISSTSSPKRVGSRTDTLIDLTSSATASAMSSMTSEDQGPRPGPSTLVAPQPSIRTYAGKSRSFLVPLPSGPSGLAGGLADDDLGLEVRESYTDLRTRWGVDNSEDDPRPVSPYGSDSSPEHPGRKSKGKERASKVVLAPGMMNDLKSITELRSKGESRRFMDEVGYLFEGMDEGASIGVRRSSALEIVTKLCDVDFARRAKATDFLTRAWDVLRGAGAGDGDKILDAILVLFAACAAESPQDLLELVQLPDFVPTLWRVLPSVERAKDALQLVQSGLGDFELKKAGISKAEKIMLRSLFSIIVNKSGLAPTDACPALRQLLTQALAKVPPSLHQPSAFVTLHKSLIAELSLVPSRLVAYDAGLPLIPDPAPPGFAQEAPELAHIEACLVILDAFLLGRWAESDERPSLCDDVVNGEKQEELIDGLMSLCVACNAMLRGSADDDLFDMADKCLESTLRVLINLSHENTVWCRHLLRRELTLPVLMSLLTVAQRQSQSAAMEVNEKKPVLDLAGEGIIDDDTDQQAKAFDRLCLALGLLTNLVQVDDDAKDLCRATRLSPSCPGSRSCFRTCRCTSRINALDALVGVYLHYRKSDADHDEAAATIVRGHLAILFGLLMRGSAPNTRAVLDALPGVTRRAKLDGLLSNAREFVGVYAEFMVRVARGEGAGRKDREDEDEEEREREEERHRDERAVRDGASEGVARDVIGFLESLRDE</sequence>
<reference evidence="1" key="2">
    <citation type="journal article" date="2022" name="New Phytol.">
        <title>Evolutionary transition to the ectomycorrhizal habit in the genomes of a hyperdiverse lineage of mushroom-forming fungi.</title>
        <authorList>
            <person name="Looney B."/>
            <person name="Miyauchi S."/>
            <person name="Morin E."/>
            <person name="Drula E."/>
            <person name="Courty P.E."/>
            <person name="Kohler A."/>
            <person name="Kuo A."/>
            <person name="LaButti K."/>
            <person name="Pangilinan J."/>
            <person name="Lipzen A."/>
            <person name="Riley R."/>
            <person name="Andreopoulos W."/>
            <person name="He G."/>
            <person name="Johnson J."/>
            <person name="Nolan M."/>
            <person name="Tritt A."/>
            <person name="Barry K.W."/>
            <person name="Grigoriev I.V."/>
            <person name="Nagy L.G."/>
            <person name="Hibbett D."/>
            <person name="Henrissat B."/>
            <person name="Matheny P.B."/>
            <person name="Labbe J."/>
            <person name="Martin F.M."/>
        </authorList>
    </citation>
    <scope>NUCLEOTIDE SEQUENCE</scope>
    <source>
        <strain evidence="1">FP105234-sp</strain>
    </source>
</reference>
<organism evidence="1 2">
    <name type="scientific">Auriscalpium vulgare</name>
    <dbReference type="NCBI Taxonomy" id="40419"/>
    <lineage>
        <taxon>Eukaryota</taxon>
        <taxon>Fungi</taxon>
        <taxon>Dikarya</taxon>
        <taxon>Basidiomycota</taxon>
        <taxon>Agaricomycotina</taxon>
        <taxon>Agaricomycetes</taxon>
        <taxon>Russulales</taxon>
        <taxon>Auriscalpiaceae</taxon>
        <taxon>Auriscalpium</taxon>
    </lineage>
</organism>